<dbReference type="InterPro" id="IPR002156">
    <property type="entry name" value="RNaseH_domain"/>
</dbReference>
<evidence type="ECO:0000256" key="2">
    <source>
        <dbReference type="ARBA" id="ARBA00005300"/>
    </source>
</evidence>
<reference evidence="9" key="1">
    <citation type="journal article" date="2020" name="Nat. Commun.">
        <title>Large-scale genome sequencing of mycorrhizal fungi provides insights into the early evolution of symbiotic traits.</title>
        <authorList>
            <person name="Miyauchi S."/>
            <person name="Kiss E."/>
            <person name="Kuo A."/>
            <person name="Drula E."/>
            <person name="Kohler A."/>
            <person name="Sanchez-Garcia M."/>
            <person name="Morin E."/>
            <person name="Andreopoulos B."/>
            <person name="Barry K.W."/>
            <person name="Bonito G."/>
            <person name="Buee M."/>
            <person name="Carver A."/>
            <person name="Chen C."/>
            <person name="Cichocki N."/>
            <person name="Clum A."/>
            <person name="Culley D."/>
            <person name="Crous P.W."/>
            <person name="Fauchery L."/>
            <person name="Girlanda M."/>
            <person name="Hayes R.D."/>
            <person name="Keri Z."/>
            <person name="LaButti K."/>
            <person name="Lipzen A."/>
            <person name="Lombard V."/>
            <person name="Magnuson J."/>
            <person name="Maillard F."/>
            <person name="Murat C."/>
            <person name="Nolan M."/>
            <person name="Ohm R.A."/>
            <person name="Pangilinan J."/>
            <person name="Pereira M.F."/>
            <person name="Perotto S."/>
            <person name="Peter M."/>
            <person name="Pfister S."/>
            <person name="Riley R."/>
            <person name="Sitrit Y."/>
            <person name="Stielow J.B."/>
            <person name="Szollosi G."/>
            <person name="Zifcakova L."/>
            <person name="Stursova M."/>
            <person name="Spatafora J.W."/>
            <person name="Tedersoo L."/>
            <person name="Vaario L.M."/>
            <person name="Yamada A."/>
            <person name="Yan M."/>
            <person name="Wang P."/>
            <person name="Xu J."/>
            <person name="Bruns T."/>
            <person name="Baldrian P."/>
            <person name="Vilgalys R."/>
            <person name="Dunand C."/>
            <person name="Henrissat B."/>
            <person name="Grigoriev I.V."/>
            <person name="Hibbett D."/>
            <person name="Nagy L.G."/>
            <person name="Martin F.M."/>
        </authorList>
    </citation>
    <scope>NUCLEOTIDE SEQUENCE</scope>
    <source>
        <strain evidence="9">UP504</strain>
    </source>
</reference>
<dbReference type="SUPFAM" id="SSF53098">
    <property type="entry name" value="Ribonuclease H-like"/>
    <property type="match status" value="1"/>
</dbReference>
<proteinExistence type="inferred from homology"/>
<evidence type="ECO:0000256" key="3">
    <source>
        <dbReference type="ARBA" id="ARBA00012180"/>
    </source>
</evidence>
<evidence type="ECO:0000256" key="1">
    <source>
        <dbReference type="ARBA" id="ARBA00000077"/>
    </source>
</evidence>
<evidence type="ECO:0000313" key="10">
    <source>
        <dbReference type="Proteomes" id="UP000886523"/>
    </source>
</evidence>
<comment type="catalytic activity">
    <reaction evidence="1">
        <text>Endonucleolytic cleavage to 5'-phosphomonoester.</text>
        <dbReference type="EC" id="3.1.26.4"/>
    </reaction>
</comment>
<dbReference type="PANTHER" id="PTHR10642:SF26">
    <property type="entry name" value="RIBONUCLEASE H1"/>
    <property type="match status" value="1"/>
</dbReference>
<keyword evidence="5" id="KW-0479">Metal-binding</keyword>
<dbReference type="CDD" id="cd09280">
    <property type="entry name" value="RNase_HI_eukaryote_like"/>
    <property type="match status" value="1"/>
</dbReference>
<evidence type="ECO:0000256" key="4">
    <source>
        <dbReference type="ARBA" id="ARBA00022722"/>
    </source>
</evidence>
<evidence type="ECO:0000256" key="7">
    <source>
        <dbReference type="ARBA" id="ARBA00022801"/>
    </source>
</evidence>
<dbReference type="GO" id="GO:0004523">
    <property type="term" value="F:RNA-DNA hybrid ribonuclease activity"/>
    <property type="evidence" value="ECO:0007669"/>
    <property type="project" value="UniProtKB-EC"/>
</dbReference>
<comment type="caution">
    <text evidence="9">The sequence shown here is derived from an EMBL/GenBank/DDBJ whole genome shotgun (WGS) entry which is preliminary data.</text>
</comment>
<protein>
    <recommendedName>
        <fullName evidence="3">ribonuclease H</fullName>
        <ecNumber evidence="3">3.1.26.4</ecNumber>
    </recommendedName>
</protein>
<dbReference type="Proteomes" id="UP000886523">
    <property type="component" value="Unassembled WGS sequence"/>
</dbReference>
<keyword evidence="4" id="KW-0540">Nuclease</keyword>
<gene>
    <name evidence="9" type="ORF">BS47DRAFT_1434309</name>
</gene>
<evidence type="ECO:0000259" key="8">
    <source>
        <dbReference type="PROSITE" id="PS50879"/>
    </source>
</evidence>
<dbReference type="PANTHER" id="PTHR10642">
    <property type="entry name" value="RIBONUCLEASE H1"/>
    <property type="match status" value="1"/>
</dbReference>
<sequence length="433" mass="48769">MPPTLSVVTVYTDGSCFNNGDENAQAGCGIWYGPDDIRNTSLKVQGDAQSNQIGEILAVLHAAQACPPHCTLHIKSDSKYTISMLTVNLQPCEDRGWINIKNKEALKATVACLRSRSSPTTLQWIKGHNGDQGNEGADKLAELGAQKDTPDIINLSISETHNLHGAKLASMSQSLLYQGIMERSKPGTQQNTLAHLDMTRWAVKTLSGHLPTDARIWHSIRHKDITRSIRNFLWKCLHNSYKVGHYWENIPNFEARAECPVCSVNESLEHILTECNSPAQNQIWNLAKELWTKRHPNFPTIKFGTILGCSLAEFKDRNGKILSGDNRLFRILITESAHLIWKLRCERRIIKQDNPELSHTEYEVHNRWLHTINSRLALDKLMTNTTKFKKNALPSALVLRTWSGTLLHETNLPANWIWESGVLVGIGSHRCGR</sequence>
<dbReference type="EMBL" id="MU129155">
    <property type="protein sequence ID" value="KAF9505408.1"/>
    <property type="molecule type" value="Genomic_DNA"/>
</dbReference>
<dbReference type="PROSITE" id="PS50879">
    <property type="entry name" value="RNASE_H_1"/>
    <property type="match status" value="1"/>
</dbReference>
<keyword evidence="10" id="KW-1185">Reference proteome</keyword>
<keyword evidence="6" id="KW-0255">Endonuclease</keyword>
<evidence type="ECO:0000256" key="5">
    <source>
        <dbReference type="ARBA" id="ARBA00022723"/>
    </source>
</evidence>
<organism evidence="9 10">
    <name type="scientific">Hydnum rufescens UP504</name>
    <dbReference type="NCBI Taxonomy" id="1448309"/>
    <lineage>
        <taxon>Eukaryota</taxon>
        <taxon>Fungi</taxon>
        <taxon>Dikarya</taxon>
        <taxon>Basidiomycota</taxon>
        <taxon>Agaricomycotina</taxon>
        <taxon>Agaricomycetes</taxon>
        <taxon>Cantharellales</taxon>
        <taxon>Hydnaceae</taxon>
        <taxon>Hydnum</taxon>
    </lineage>
</organism>
<name>A0A9P6AGQ0_9AGAM</name>
<dbReference type="EC" id="3.1.26.4" evidence="3"/>
<dbReference type="InterPro" id="IPR036397">
    <property type="entry name" value="RNaseH_sf"/>
</dbReference>
<feature type="domain" description="RNase H type-1" evidence="8">
    <location>
        <begin position="4"/>
        <end position="146"/>
    </location>
</feature>
<dbReference type="Pfam" id="PF00075">
    <property type="entry name" value="RNase_H"/>
    <property type="match status" value="1"/>
</dbReference>
<accession>A0A9P6AGQ0</accession>
<dbReference type="GO" id="GO:0003676">
    <property type="term" value="F:nucleic acid binding"/>
    <property type="evidence" value="ECO:0007669"/>
    <property type="project" value="InterPro"/>
</dbReference>
<evidence type="ECO:0000313" key="9">
    <source>
        <dbReference type="EMBL" id="KAF9505408.1"/>
    </source>
</evidence>
<dbReference type="InterPro" id="IPR012337">
    <property type="entry name" value="RNaseH-like_sf"/>
</dbReference>
<dbReference type="InterPro" id="IPR050092">
    <property type="entry name" value="RNase_H"/>
</dbReference>
<dbReference type="OrthoDB" id="2752996at2759"/>
<dbReference type="AlphaFoldDB" id="A0A9P6AGQ0"/>
<dbReference type="GO" id="GO:0046872">
    <property type="term" value="F:metal ion binding"/>
    <property type="evidence" value="ECO:0007669"/>
    <property type="project" value="UniProtKB-KW"/>
</dbReference>
<keyword evidence="7" id="KW-0378">Hydrolase</keyword>
<comment type="similarity">
    <text evidence="2">Belongs to the RNase H family.</text>
</comment>
<evidence type="ECO:0000256" key="6">
    <source>
        <dbReference type="ARBA" id="ARBA00022759"/>
    </source>
</evidence>
<dbReference type="Gene3D" id="3.30.420.10">
    <property type="entry name" value="Ribonuclease H-like superfamily/Ribonuclease H"/>
    <property type="match status" value="1"/>
</dbReference>
<dbReference type="GO" id="GO:0043137">
    <property type="term" value="P:DNA replication, removal of RNA primer"/>
    <property type="evidence" value="ECO:0007669"/>
    <property type="project" value="TreeGrafter"/>
</dbReference>